<dbReference type="NCBIfam" id="TIGR02210">
    <property type="entry name" value="rodA_shape"/>
    <property type="match status" value="1"/>
</dbReference>
<proteinExistence type="predicted"/>
<dbReference type="PANTHER" id="PTHR30474">
    <property type="entry name" value="CELL CYCLE PROTEIN"/>
    <property type="match status" value="1"/>
</dbReference>
<keyword evidence="3" id="KW-0133">Cell shape</keyword>
<evidence type="ECO:0000256" key="5">
    <source>
        <dbReference type="ARBA" id="ARBA00023136"/>
    </source>
</evidence>
<evidence type="ECO:0000256" key="3">
    <source>
        <dbReference type="ARBA" id="ARBA00022960"/>
    </source>
</evidence>
<sequence length="359" mass="39835">MKKLIANFDWSLPVVSLVILLLGLAIMASIAPNSLNQQLFSAILGLLLFFVFSQLDYQIFSKTSWLFFLGCLLFLATPLVFGTITRGSLRWIQLGKMTLQPSELVKPFLILIFADFFNQPRQFGWRQILKGALFLILPLLLIFFQPDLGSSLVVFGSWLGVVLAAGVGGWWFLAGGAAATVFLPLAWRFLQPYQKERILSFLNTSEDPLGASYHLIQARVAVGAGQLLGRGWGRGTQSHLQFLPERYTDFIFASFAEEFGFLGSFVLVLLFAFLLYRLIIIAQKAQDNFGFLICLGIFSLIFGQFFINIGINLALLPITGITLPLVSYGGSSLLATMICLGIAENIARQGQLQKIIEIK</sequence>
<reference evidence="8" key="1">
    <citation type="submission" date="2017-09" db="EMBL/GenBank/DDBJ databases">
        <title>Depth-based differentiation of microbial function through sediment-hosted aquifers and enrichment of novel symbionts in the deep terrestrial subsurface.</title>
        <authorList>
            <person name="Probst A.J."/>
            <person name="Ladd B."/>
            <person name="Jarett J.K."/>
            <person name="Geller-Mcgrath D.E."/>
            <person name="Sieber C.M.K."/>
            <person name="Emerson J.B."/>
            <person name="Anantharaman K."/>
            <person name="Thomas B.C."/>
            <person name="Malmstrom R."/>
            <person name="Stieglmeier M."/>
            <person name="Klingl A."/>
            <person name="Woyke T."/>
            <person name="Ryan C.M."/>
            <person name="Banfield J.F."/>
        </authorList>
    </citation>
    <scope>NUCLEOTIDE SEQUENCE [LARGE SCALE GENOMIC DNA]</scope>
</reference>
<keyword evidence="4 6" id="KW-1133">Transmembrane helix</keyword>
<evidence type="ECO:0000256" key="6">
    <source>
        <dbReference type="SAM" id="Phobius"/>
    </source>
</evidence>
<keyword evidence="2 6" id="KW-0812">Transmembrane</keyword>
<dbReference type="GO" id="GO:0008360">
    <property type="term" value="P:regulation of cell shape"/>
    <property type="evidence" value="ECO:0007669"/>
    <property type="project" value="UniProtKB-KW"/>
</dbReference>
<dbReference type="InterPro" id="IPR011923">
    <property type="entry name" value="RodA/MrdB"/>
</dbReference>
<evidence type="ECO:0000256" key="1">
    <source>
        <dbReference type="ARBA" id="ARBA00004141"/>
    </source>
</evidence>
<name>A0A2M6XB73_9BACT</name>
<feature type="transmembrane region" description="Helical" evidence="6">
    <location>
        <begin position="65"/>
        <end position="84"/>
    </location>
</feature>
<accession>A0A2M6XB73</accession>
<protein>
    <submittedName>
        <fullName evidence="7">Rod shape-determining protein RodA</fullName>
    </submittedName>
</protein>
<evidence type="ECO:0000313" key="7">
    <source>
        <dbReference type="EMBL" id="PIU02261.1"/>
    </source>
</evidence>
<organism evidence="7 8">
    <name type="scientific">Candidatus Shapirobacteria bacterium CG09_land_8_20_14_0_10_49_15</name>
    <dbReference type="NCBI Taxonomy" id="1974482"/>
    <lineage>
        <taxon>Bacteria</taxon>
        <taxon>Candidatus Shapironibacteriota</taxon>
    </lineage>
</organism>
<gene>
    <name evidence="7" type="ORF">COT66_01330</name>
</gene>
<dbReference type="GO" id="GO:0051301">
    <property type="term" value="P:cell division"/>
    <property type="evidence" value="ECO:0007669"/>
    <property type="project" value="InterPro"/>
</dbReference>
<feature type="transmembrane region" description="Helical" evidence="6">
    <location>
        <begin position="291"/>
        <end position="315"/>
    </location>
</feature>
<dbReference type="AlphaFoldDB" id="A0A2M6XB73"/>
<dbReference type="PANTHER" id="PTHR30474:SF1">
    <property type="entry name" value="PEPTIDOGLYCAN GLYCOSYLTRANSFERASE MRDB"/>
    <property type="match status" value="1"/>
</dbReference>
<evidence type="ECO:0000313" key="8">
    <source>
        <dbReference type="Proteomes" id="UP000231214"/>
    </source>
</evidence>
<dbReference type="GO" id="GO:0005886">
    <property type="term" value="C:plasma membrane"/>
    <property type="evidence" value="ECO:0007669"/>
    <property type="project" value="TreeGrafter"/>
</dbReference>
<feature type="transmembrane region" description="Helical" evidence="6">
    <location>
        <begin position="12"/>
        <end position="31"/>
    </location>
</feature>
<evidence type="ECO:0000256" key="2">
    <source>
        <dbReference type="ARBA" id="ARBA00022692"/>
    </source>
</evidence>
<feature type="transmembrane region" description="Helical" evidence="6">
    <location>
        <begin position="37"/>
        <end position="53"/>
    </location>
</feature>
<keyword evidence="5 6" id="KW-0472">Membrane</keyword>
<dbReference type="EMBL" id="PEZK01000020">
    <property type="protein sequence ID" value="PIU02261.1"/>
    <property type="molecule type" value="Genomic_DNA"/>
</dbReference>
<feature type="transmembrane region" description="Helical" evidence="6">
    <location>
        <begin position="321"/>
        <end position="343"/>
    </location>
</feature>
<dbReference type="Proteomes" id="UP000231214">
    <property type="component" value="Unassembled WGS sequence"/>
</dbReference>
<dbReference type="InterPro" id="IPR001182">
    <property type="entry name" value="FtsW/RodA"/>
</dbReference>
<feature type="transmembrane region" description="Helical" evidence="6">
    <location>
        <begin position="259"/>
        <end position="279"/>
    </location>
</feature>
<comment type="caution">
    <text evidence="7">The sequence shown here is derived from an EMBL/GenBank/DDBJ whole genome shotgun (WGS) entry which is preliminary data.</text>
</comment>
<comment type="subcellular location">
    <subcellularLocation>
        <location evidence="1">Membrane</location>
        <topology evidence="1">Multi-pass membrane protein</topology>
    </subcellularLocation>
</comment>
<dbReference type="Pfam" id="PF01098">
    <property type="entry name" value="FTSW_RODA_SPOVE"/>
    <property type="match status" value="1"/>
</dbReference>
<dbReference type="GO" id="GO:0015648">
    <property type="term" value="F:lipid-linked peptidoglycan transporter activity"/>
    <property type="evidence" value="ECO:0007669"/>
    <property type="project" value="TreeGrafter"/>
</dbReference>
<dbReference type="GO" id="GO:0032153">
    <property type="term" value="C:cell division site"/>
    <property type="evidence" value="ECO:0007669"/>
    <property type="project" value="TreeGrafter"/>
</dbReference>
<evidence type="ECO:0000256" key="4">
    <source>
        <dbReference type="ARBA" id="ARBA00022989"/>
    </source>
</evidence>
<feature type="transmembrane region" description="Helical" evidence="6">
    <location>
        <begin position="132"/>
        <end position="158"/>
    </location>
</feature>